<dbReference type="InterPro" id="IPR002501">
    <property type="entry name" value="PsdUridine_synth_N"/>
</dbReference>
<evidence type="ECO:0000256" key="1">
    <source>
        <dbReference type="ARBA" id="ARBA00001166"/>
    </source>
</evidence>
<dbReference type="OrthoDB" id="9995526at2759"/>
<evidence type="ECO:0000256" key="4">
    <source>
        <dbReference type="ARBA" id="ARBA00022694"/>
    </source>
</evidence>
<dbReference type="EMBL" id="KV428027">
    <property type="protein sequence ID" value="KZT40877.1"/>
    <property type="molecule type" value="Genomic_DNA"/>
</dbReference>
<dbReference type="NCBIfam" id="TIGR00431">
    <property type="entry name" value="TruB"/>
    <property type="match status" value="1"/>
</dbReference>
<dbReference type="Gene3D" id="3.30.2350.10">
    <property type="entry name" value="Pseudouridine synthase"/>
    <property type="match status" value="1"/>
</dbReference>
<dbReference type="GO" id="GO:0003723">
    <property type="term" value="F:RNA binding"/>
    <property type="evidence" value="ECO:0007669"/>
    <property type="project" value="InterPro"/>
</dbReference>
<keyword evidence="4" id="KW-0819">tRNA processing</keyword>
<feature type="domain" description="Pseudouridine synthase II N-terminal" evidence="6">
    <location>
        <begin position="69"/>
        <end position="199"/>
    </location>
</feature>
<dbReference type="GO" id="GO:0005634">
    <property type="term" value="C:nucleus"/>
    <property type="evidence" value="ECO:0007669"/>
    <property type="project" value="TreeGrafter"/>
</dbReference>
<evidence type="ECO:0000259" key="6">
    <source>
        <dbReference type="Pfam" id="PF01509"/>
    </source>
</evidence>
<evidence type="ECO:0000256" key="5">
    <source>
        <dbReference type="ARBA" id="ARBA00023235"/>
    </source>
</evidence>
<comment type="catalytic activity">
    <reaction evidence="1">
        <text>a uridine in mRNA = a pseudouridine in mRNA</text>
        <dbReference type="Rhea" id="RHEA:56644"/>
        <dbReference type="Rhea" id="RHEA-COMP:14658"/>
        <dbReference type="Rhea" id="RHEA-COMP:14659"/>
        <dbReference type="ChEBI" id="CHEBI:65314"/>
        <dbReference type="ChEBI" id="CHEBI:65315"/>
    </reaction>
</comment>
<keyword evidence="5" id="KW-0413">Isomerase</keyword>
<evidence type="ECO:0000313" key="7">
    <source>
        <dbReference type="EMBL" id="KZT40877.1"/>
    </source>
</evidence>
<dbReference type="EC" id="5.4.99.25" evidence="3"/>
<dbReference type="STRING" id="1314776.A0A166FPN7"/>
<dbReference type="SUPFAM" id="SSF55120">
    <property type="entry name" value="Pseudouridine synthase"/>
    <property type="match status" value="1"/>
</dbReference>
<dbReference type="InterPro" id="IPR020103">
    <property type="entry name" value="PsdUridine_synth_cat_dom_sf"/>
</dbReference>
<proteinExistence type="inferred from homology"/>
<dbReference type="PANTHER" id="PTHR13767:SF2">
    <property type="entry name" value="PSEUDOURIDYLATE SYNTHASE TRUB1"/>
    <property type="match status" value="1"/>
</dbReference>
<evidence type="ECO:0000256" key="3">
    <source>
        <dbReference type="ARBA" id="ARBA00012787"/>
    </source>
</evidence>
<dbReference type="InterPro" id="IPR014780">
    <property type="entry name" value="tRNA_psdUridine_synth_TruB"/>
</dbReference>
<dbReference type="HAMAP" id="MF_01080">
    <property type="entry name" value="TruB_bact"/>
    <property type="match status" value="1"/>
</dbReference>
<dbReference type="Pfam" id="PF01509">
    <property type="entry name" value="TruB_N"/>
    <property type="match status" value="1"/>
</dbReference>
<gene>
    <name evidence="7" type="ORF">SISSUDRAFT_1126910</name>
</gene>
<dbReference type="AlphaFoldDB" id="A0A166FPN7"/>
<reference evidence="7 8" key="1">
    <citation type="journal article" date="2016" name="Mol. Biol. Evol.">
        <title>Comparative Genomics of Early-Diverging Mushroom-Forming Fungi Provides Insights into the Origins of Lignocellulose Decay Capabilities.</title>
        <authorList>
            <person name="Nagy L.G."/>
            <person name="Riley R."/>
            <person name="Tritt A."/>
            <person name="Adam C."/>
            <person name="Daum C."/>
            <person name="Floudas D."/>
            <person name="Sun H."/>
            <person name="Yadav J.S."/>
            <person name="Pangilinan J."/>
            <person name="Larsson K.H."/>
            <person name="Matsuura K."/>
            <person name="Barry K."/>
            <person name="Labutti K."/>
            <person name="Kuo R."/>
            <person name="Ohm R.A."/>
            <person name="Bhattacharya S.S."/>
            <person name="Shirouzu T."/>
            <person name="Yoshinaga Y."/>
            <person name="Martin F.M."/>
            <person name="Grigoriev I.V."/>
            <person name="Hibbett D.S."/>
        </authorList>
    </citation>
    <scope>NUCLEOTIDE SEQUENCE [LARGE SCALE GENOMIC DNA]</scope>
    <source>
        <strain evidence="7 8">HHB10207 ss-3</strain>
    </source>
</reference>
<comment type="similarity">
    <text evidence="2">Belongs to the pseudouridine synthase TruB family.</text>
</comment>
<accession>A0A166FPN7</accession>
<organism evidence="7 8">
    <name type="scientific">Sistotremastrum suecicum HHB10207 ss-3</name>
    <dbReference type="NCBI Taxonomy" id="1314776"/>
    <lineage>
        <taxon>Eukaryota</taxon>
        <taxon>Fungi</taxon>
        <taxon>Dikarya</taxon>
        <taxon>Basidiomycota</taxon>
        <taxon>Agaricomycotina</taxon>
        <taxon>Agaricomycetes</taxon>
        <taxon>Sistotremastrales</taxon>
        <taxon>Sistotremastraceae</taxon>
        <taxon>Sistotremastrum</taxon>
    </lineage>
</organism>
<sequence>MPKVSSSQLPLSAIFAIHKPSGPTSMSIINKIKPLLQGSNLFMSEKDIKQLGRLKGKRLKGANKHLDLKVGQGGTLDPLADGVLVVGVGAATKKLSDFLDCDKEYQAICLLGSETDTYDSEGSIVRRVPWSHVTRDAIEAVLPTFTGKIQQTPPIYSALKMDGKPLYEYAREGRPLPRPIEKREVTMHKLEVLSFENPASAADADDGHSYKPPEKIFTAEQREALKKALEGGIDHSVDKTPPLDDIPDEDQAIPPVFKIRMTCSSGTYVRCIAHDIGHAVGSAAHVVSLTRLHQGKWGAEDCVSYDLFEAASNDAERDEEGWTAWERAVMEKMEIVEK</sequence>
<dbReference type="GO" id="GO:0006400">
    <property type="term" value="P:tRNA modification"/>
    <property type="evidence" value="ECO:0007669"/>
    <property type="project" value="TreeGrafter"/>
</dbReference>
<evidence type="ECO:0000313" key="8">
    <source>
        <dbReference type="Proteomes" id="UP000076798"/>
    </source>
</evidence>
<name>A0A166FPN7_9AGAM</name>
<dbReference type="GO" id="GO:1990481">
    <property type="term" value="P:mRNA pseudouridine synthesis"/>
    <property type="evidence" value="ECO:0007669"/>
    <property type="project" value="TreeGrafter"/>
</dbReference>
<dbReference type="GO" id="GO:0160148">
    <property type="term" value="F:tRNA pseudouridine(55) synthase activity"/>
    <property type="evidence" value="ECO:0007669"/>
    <property type="project" value="UniProtKB-EC"/>
</dbReference>
<keyword evidence="8" id="KW-1185">Reference proteome</keyword>
<dbReference type="PANTHER" id="PTHR13767">
    <property type="entry name" value="TRNA-PSEUDOURIDINE SYNTHASE"/>
    <property type="match status" value="1"/>
</dbReference>
<dbReference type="Proteomes" id="UP000076798">
    <property type="component" value="Unassembled WGS sequence"/>
</dbReference>
<evidence type="ECO:0000256" key="2">
    <source>
        <dbReference type="ARBA" id="ARBA00008999"/>
    </source>
</evidence>
<protein>
    <recommendedName>
        <fullName evidence="3">tRNA pseudouridine(55) synthase</fullName>
        <ecNumber evidence="3">5.4.99.25</ecNumber>
    </recommendedName>
</protein>